<dbReference type="eggNOG" id="ENOG502ZGZ5">
    <property type="taxonomic scope" value="Bacteria"/>
</dbReference>
<dbReference type="Proteomes" id="UP000024547">
    <property type="component" value="Unassembled WGS sequence"/>
</dbReference>
<name>A0A059E9L3_9PROT</name>
<comment type="function">
    <text evidence="9">CRISPR (clustered regularly interspaced short palindromic repeat), is an adaptive immune system that provides protection against mobile genetic elements (viruses, transposable elements and conjugative plasmids). CRISPR clusters contain sequences complementary to antecedent mobile elements and target invading nucleic acids. CRISPR clusters are transcribed and processed into CRISPR RNA (crRNA). Functions as a ssRNA-specific endoribonuclease. Involved in the integration of spacer DNA into the CRISPR cassette.</text>
</comment>
<dbReference type="InterPro" id="IPR019199">
    <property type="entry name" value="Virulence_VapD/CRISPR_Cas2"/>
</dbReference>
<dbReference type="AlphaFoldDB" id="A0A059E9L3"/>
<feature type="binding site" evidence="9">
    <location>
        <position position="9"/>
    </location>
    <ligand>
        <name>Mg(2+)</name>
        <dbReference type="ChEBI" id="CHEBI:18420"/>
        <note>catalytic</note>
    </ligand>
</feature>
<evidence type="ECO:0000313" key="11">
    <source>
        <dbReference type="Proteomes" id="UP000024547"/>
    </source>
</evidence>
<keyword evidence="7 9" id="KW-0460">Magnesium</keyword>
<comment type="cofactor">
    <cofactor evidence="1 9">
        <name>Mg(2+)</name>
        <dbReference type="ChEBI" id="CHEBI:18420"/>
    </cofactor>
</comment>
<reference evidence="10 11" key="1">
    <citation type="journal article" date="2014" name="Antonie Van Leeuwenhoek">
        <title>Hyphomonas beringensis sp. nov. and Hyphomonas chukchiensis sp. nov., isolated from surface seawater of the Bering Sea and Chukchi Sea.</title>
        <authorList>
            <person name="Li C."/>
            <person name="Lai Q."/>
            <person name="Li G."/>
            <person name="Dong C."/>
            <person name="Wang J."/>
            <person name="Liao Y."/>
            <person name="Shao Z."/>
        </authorList>
    </citation>
    <scope>NUCLEOTIDE SEQUENCE [LARGE SCALE GENOMIC DNA]</scope>
    <source>
        <strain evidence="10 11">22II1-22F38</strain>
    </source>
</reference>
<dbReference type="HAMAP" id="MF_01471">
    <property type="entry name" value="Cas2"/>
    <property type="match status" value="1"/>
</dbReference>
<evidence type="ECO:0000256" key="1">
    <source>
        <dbReference type="ARBA" id="ARBA00001946"/>
    </source>
</evidence>
<keyword evidence="11" id="KW-1185">Reference proteome</keyword>
<keyword evidence="5 9" id="KW-0255">Endonuclease</keyword>
<comment type="caution">
    <text evidence="10">The sequence shown here is derived from an EMBL/GenBank/DDBJ whole genome shotgun (WGS) entry which is preliminary data.</text>
</comment>
<evidence type="ECO:0000256" key="2">
    <source>
        <dbReference type="ARBA" id="ARBA00009959"/>
    </source>
</evidence>
<dbReference type="RefSeq" id="WP_035549109.1">
    <property type="nucleotide sequence ID" value="NZ_AWFH01000004.1"/>
</dbReference>
<dbReference type="GO" id="GO:0046872">
    <property type="term" value="F:metal ion binding"/>
    <property type="evidence" value="ECO:0007669"/>
    <property type="project" value="UniProtKB-UniRule"/>
</dbReference>
<dbReference type="EMBL" id="AWFH01000004">
    <property type="protein sequence ID" value="KCZ64333.1"/>
    <property type="molecule type" value="Genomic_DNA"/>
</dbReference>
<keyword evidence="4 9" id="KW-0479">Metal-binding</keyword>
<keyword evidence="3 9" id="KW-0540">Nuclease</keyword>
<evidence type="ECO:0000256" key="3">
    <source>
        <dbReference type="ARBA" id="ARBA00022722"/>
    </source>
</evidence>
<dbReference type="PATRIC" id="fig|1280948.3.peg.911"/>
<comment type="similarity">
    <text evidence="2 9">Belongs to the CRISPR-associated endoribonuclease Cas2 protein family.</text>
</comment>
<dbReference type="GO" id="GO:0004521">
    <property type="term" value="F:RNA endonuclease activity"/>
    <property type="evidence" value="ECO:0007669"/>
    <property type="project" value="InterPro"/>
</dbReference>
<dbReference type="SUPFAM" id="SSF143430">
    <property type="entry name" value="TTP0101/SSO1404-like"/>
    <property type="match status" value="1"/>
</dbReference>
<protein>
    <recommendedName>
        <fullName evidence="9">CRISPR-associated endoribonuclease Cas2</fullName>
        <ecNumber evidence="9">3.1.-.-</ecNumber>
    </recommendedName>
</protein>
<dbReference type="Pfam" id="PF09827">
    <property type="entry name" value="CRISPR_Cas2"/>
    <property type="match status" value="1"/>
</dbReference>
<dbReference type="InterPro" id="IPR021127">
    <property type="entry name" value="CRISPR_associated_Cas2"/>
</dbReference>
<keyword evidence="6 9" id="KW-0378">Hydrolase</keyword>
<dbReference type="OrthoDB" id="2656750at2"/>
<evidence type="ECO:0000256" key="8">
    <source>
        <dbReference type="ARBA" id="ARBA00023118"/>
    </source>
</evidence>
<accession>A0A059E9L3</accession>
<gene>
    <name evidence="9" type="primary">cas2</name>
    <name evidence="10" type="ORF">HY36_13360</name>
</gene>
<dbReference type="GO" id="GO:0043571">
    <property type="term" value="P:maintenance of CRISPR repeat elements"/>
    <property type="evidence" value="ECO:0007669"/>
    <property type="project" value="UniProtKB-UniRule"/>
</dbReference>
<evidence type="ECO:0000256" key="7">
    <source>
        <dbReference type="ARBA" id="ARBA00022842"/>
    </source>
</evidence>
<evidence type="ECO:0000256" key="5">
    <source>
        <dbReference type="ARBA" id="ARBA00022759"/>
    </source>
</evidence>
<sequence length="93" mass="11142">MAIYLIAYDLRNETGSHDYQPLWDRLEELDCHKTQYSVWLGNFSNSAKEVHDHLKTYMDDDDRLMVSEFTKYHWYSNAIGGTNEWLKKNPPQR</sequence>
<evidence type="ECO:0000313" key="10">
    <source>
        <dbReference type="EMBL" id="KCZ64333.1"/>
    </source>
</evidence>
<keyword evidence="8 9" id="KW-0051">Antiviral defense</keyword>
<dbReference type="GO" id="GO:0016787">
    <property type="term" value="F:hydrolase activity"/>
    <property type="evidence" value="ECO:0007669"/>
    <property type="project" value="UniProtKB-KW"/>
</dbReference>
<evidence type="ECO:0000256" key="9">
    <source>
        <dbReference type="HAMAP-Rule" id="MF_01471"/>
    </source>
</evidence>
<comment type="subunit">
    <text evidence="9">Homodimer, forms a heterotetramer with a Cas1 homodimer.</text>
</comment>
<evidence type="ECO:0000256" key="6">
    <source>
        <dbReference type="ARBA" id="ARBA00022801"/>
    </source>
</evidence>
<dbReference type="GO" id="GO:0051607">
    <property type="term" value="P:defense response to virus"/>
    <property type="evidence" value="ECO:0007669"/>
    <property type="project" value="UniProtKB-UniRule"/>
</dbReference>
<proteinExistence type="inferred from homology"/>
<organism evidence="10 11">
    <name type="scientific">Hyphomonas atlantica</name>
    <dbReference type="NCBI Taxonomy" id="1280948"/>
    <lineage>
        <taxon>Bacteria</taxon>
        <taxon>Pseudomonadati</taxon>
        <taxon>Pseudomonadota</taxon>
        <taxon>Alphaproteobacteria</taxon>
        <taxon>Hyphomonadales</taxon>
        <taxon>Hyphomonadaceae</taxon>
        <taxon>Hyphomonas</taxon>
    </lineage>
</organism>
<evidence type="ECO:0000256" key="4">
    <source>
        <dbReference type="ARBA" id="ARBA00022723"/>
    </source>
</evidence>
<dbReference type="EC" id="3.1.-.-" evidence="9"/>